<proteinExistence type="predicted"/>
<keyword evidence="7" id="KW-1185">Reference proteome</keyword>
<dbReference type="GO" id="GO:0046872">
    <property type="term" value="F:metal ion binding"/>
    <property type="evidence" value="ECO:0007669"/>
    <property type="project" value="UniProtKB-KW"/>
</dbReference>
<dbReference type="SUPFAM" id="SSF53187">
    <property type="entry name" value="Zn-dependent exopeptidases"/>
    <property type="match status" value="1"/>
</dbReference>
<protein>
    <submittedName>
        <fullName evidence="6">Peptidase M14</fullName>
    </submittedName>
</protein>
<feature type="domain" description="Succinylglutamate desuccinylase/Aspartoacylase catalytic" evidence="5">
    <location>
        <begin position="43"/>
        <end position="225"/>
    </location>
</feature>
<dbReference type="Pfam" id="PF24827">
    <property type="entry name" value="AstE_AspA_cat"/>
    <property type="match status" value="1"/>
</dbReference>
<evidence type="ECO:0000256" key="3">
    <source>
        <dbReference type="ARBA" id="ARBA00022801"/>
    </source>
</evidence>
<keyword evidence="3" id="KW-0378">Hydrolase</keyword>
<reference evidence="6 7" key="2">
    <citation type="submission" date="2018-07" db="EMBL/GenBank/DDBJ databases">
        <title>Diversity of Mesorhizobium strains in Brazil.</title>
        <authorList>
            <person name="Helene L.C.F."/>
            <person name="Dall'Agnol R."/>
            <person name="Delamuta J.R.M."/>
            <person name="Hungria M."/>
        </authorList>
    </citation>
    <scope>NUCLEOTIDE SEQUENCE [LARGE SCALE GENOMIC DNA]</scope>
    <source>
        <strain evidence="6 7">CNPSo 3140</strain>
    </source>
</reference>
<dbReference type="InterPro" id="IPR053138">
    <property type="entry name" value="N-alpha-Ac-DABA_deacetylase"/>
</dbReference>
<comment type="cofactor">
    <cofactor evidence="1">
        <name>Zn(2+)</name>
        <dbReference type="ChEBI" id="CHEBI:29105"/>
    </cofactor>
</comment>
<evidence type="ECO:0000256" key="4">
    <source>
        <dbReference type="ARBA" id="ARBA00022833"/>
    </source>
</evidence>
<dbReference type="InterPro" id="IPR043795">
    <property type="entry name" value="N-alpha-Ac-DABA-like"/>
</dbReference>
<dbReference type="Proteomes" id="UP000251956">
    <property type="component" value="Unassembled WGS sequence"/>
</dbReference>
<evidence type="ECO:0000313" key="6">
    <source>
        <dbReference type="EMBL" id="RAZ71149.1"/>
    </source>
</evidence>
<evidence type="ECO:0000256" key="1">
    <source>
        <dbReference type="ARBA" id="ARBA00001947"/>
    </source>
</evidence>
<dbReference type="RefSeq" id="WP_112131424.1">
    <property type="nucleotide sequence ID" value="NZ_QMBQ01000016.1"/>
</dbReference>
<accession>A0A330GER5</accession>
<reference evidence="7" key="1">
    <citation type="submission" date="2018-06" db="EMBL/GenBank/DDBJ databases">
        <authorList>
            <person name="Helene L.C."/>
            <person name="Dall'Agnol R."/>
            <person name="Delamuta J.R."/>
            <person name="Hungria M."/>
        </authorList>
    </citation>
    <scope>NUCLEOTIDE SEQUENCE [LARGE SCALE GENOMIC DNA]</scope>
    <source>
        <strain evidence="7">CNPSo 3140</strain>
    </source>
</reference>
<name>A0A330GER5_9HYPH</name>
<keyword evidence="4" id="KW-0862">Zinc</keyword>
<dbReference type="InterPro" id="IPR055438">
    <property type="entry name" value="AstE_AspA_cat"/>
</dbReference>
<dbReference type="PANTHER" id="PTHR37326">
    <property type="entry name" value="BLL3975 PROTEIN"/>
    <property type="match status" value="1"/>
</dbReference>
<dbReference type="CDD" id="cd06252">
    <property type="entry name" value="M14_ASTE_ASPA-like"/>
    <property type="match status" value="1"/>
</dbReference>
<dbReference type="GO" id="GO:0016811">
    <property type="term" value="F:hydrolase activity, acting on carbon-nitrogen (but not peptide) bonds, in linear amides"/>
    <property type="evidence" value="ECO:0007669"/>
    <property type="project" value="InterPro"/>
</dbReference>
<dbReference type="EMBL" id="QMBQ01000016">
    <property type="protein sequence ID" value="RAZ71149.1"/>
    <property type="molecule type" value="Genomic_DNA"/>
</dbReference>
<comment type="caution">
    <text evidence="6">The sequence shown here is derived from an EMBL/GenBank/DDBJ whole genome shotgun (WGS) entry which is preliminary data.</text>
</comment>
<evidence type="ECO:0000256" key="2">
    <source>
        <dbReference type="ARBA" id="ARBA00022723"/>
    </source>
</evidence>
<gene>
    <name evidence="6" type="ORF">DPM35_31655</name>
</gene>
<sequence length="331" mass="35579">MNEDPHLTFDINTPGLSTGHLVVPAGNDFETLAIPVVSLNKGDGPRILITGANHGNELEGPLVARRLMAWLPEAQTCGRIVIVPVLNPPAVRGSSRNTPIDGLNLNRTFPGRPDGSISERISDALCRVLVTEADIVFDLHSMGPPFISVPMVITHPISDPDLMAKTLRLGQSMKMPITLLWEHNETAGMFDSWVHGQGKIFICTEFGGGVLTLEDLNIYEAGVRNGLINLGVIDGKPEVPPYRQQKACQTLETLLVDKVASPLPGIFEPACSVLQIVQQGDIIGKVHPVDSVSSESLIIRSPSEGTICTIRTGSFVAEDQDLAIIARPVAT</sequence>
<dbReference type="OrthoDB" id="9782876at2"/>
<dbReference type="Gene3D" id="3.40.630.10">
    <property type="entry name" value="Zn peptidases"/>
    <property type="match status" value="1"/>
</dbReference>
<dbReference type="GO" id="GO:0016788">
    <property type="term" value="F:hydrolase activity, acting on ester bonds"/>
    <property type="evidence" value="ECO:0007669"/>
    <property type="project" value="InterPro"/>
</dbReference>
<dbReference type="PANTHER" id="PTHR37326:SF1">
    <property type="entry name" value="BLL3975 PROTEIN"/>
    <property type="match status" value="1"/>
</dbReference>
<evidence type="ECO:0000259" key="5">
    <source>
        <dbReference type="Pfam" id="PF24827"/>
    </source>
</evidence>
<dbReference type="PIRSF" id="PIRSF039012">
    <property type="entry name" value="ASP"/>
    <property type="match status" value="1"/>
</dbReference>
<dbReference type="AlphaFoldDB" id="A0A330GER5"/>
<keyword evidence="2" id="KW-0479">Metal-binding</keyword>
<organism evidence="6 7">
    <name type="scientific">Mesorhizobium atlanticum</name>
    <dbReference type="NCBI Taxonomy" id="2233532"/>
    <lineage>
        <taxon>Bacteria</taxon>
        <taxon>Pseudomonadati</taxon>
        <taxon>Pseudomonadota</taxon>
        <taxon>Alphaproteobacteria</taxon>
        <taxon>Hyphomicrobiales</taxon>
        <taxon>Phyllobacteriaceae</taxon>
        <taxon>Mesorhizobium</taxon>
    </lineage>
</organism>
<evidence type="ECO:0000313" key="7">
    <source>
        <dbReference type="Proteomes" id="UP000251956"/>
    </source>
</evidence>